<dbReference type="SUPFAM" id="SSF57552">
    <property type="entry name" value="Blood coagulation inhibitor (disintegrin)"/>
    <property type="match status" value="2"/>
</dbReference>
<dbReference type="Pfam" id="PF01421">
    <property type="entry name" value="Reprolysin"/>
    <property type="match status" value="3"/>
</dbReference>
<dbReference type="GO" id="GO:0005886">
    <property type="term" value="C:plasma membrane"/>
    <property type="evidence" value="ECO:0007669"/>
    <property type="project" value="TreeGrafter"/>
</dbReference>
<dbReference type="InterPro" id="IPR001590">
    <property type="entry name" value="Peptidase_M12B"/>
</dbReference>
<reference evidence="13" key="1">
    <citation type="submission" date="2022-03" db="EMBL/GenBank/DDBJ databases">
        <title>Genomic analyses of argali, domestic sheep and their hybrids provide insights into chromosomal evolution, heterosis and genetic basis of agronomic traits.</title>
        <authorList>
            <person name="Li M."/>
        </authorList>
    </citation>
    <scope>NUCLEOTIDE SEQUENCE</scope>
    <source>
        <strain evidence="13">CAU-MHL-2022a</strain>
        <tissue evidence="13">Skin</tissue>
    </source>
</reference>
<evidence type="ECO:0000256" key="8">
    <source>
        <dbReference type="PROSITE-ProRule" id="PRU00276"/>
    </source>
</evidence>
<comment type="caution">
    <text evidence="13">The sequence shown here is derived from an EMBL/GenBank/DDBJ whole genome shotgun (WGS) entry which is preliminary data.</text>
</comment>
<evidence type="ECO:0000259" key="12">
    <source>
        <dbReference type="PROSITE" id="PS50215"/>
    </source>
</evidence>
<evidence type="ECO:0000256" key="10">
    <source>
        <dbReference type="SAM" id="SignalP"/>
    </source>
</evidence>
<dbReference type="InterPro" id="IPR024079">
    <property type="entry name" value="MetalloPept_cat_dom_sf"/>
</dbReference>
<evidence type="ECO:0000256" key="9">
    <source>
        <dbReference type="SAM" id="Phobius"/>
    </source>
</evidence>
<dbReference type="SMART" id="SM00608">
    <property type="entry name" value="ACR"/>
    <property type="match status" value="2"/>
</dbReference>
<feature type="binding site" evidence="8">
    <location>
        <position position="321"/>
    </location>
    <ligand>
        <name>Zn(2+)</name>
        <dbReference type="ChEBI" id="CHEBI:29105"/>
        <note>catalytic</note>
    </ligand>
</feature>
<dbReference type="PROSITE" id="PS00427">
    <property type="entry name" value="DISINTEGRIN_1"/>
    <property type="match status" value="1"/>
</dbReference>
<evidence type="ECO:0000256" key="4">
    <source>
        <dbReference type="ARBA" id="ARBA00022801"/>
    </source>
</evidence>
<dbReference type="InterPro" id="IPR036436">
    <property type="entry name" value="Disintegrin_dom_sf"/>
</dbReference>
<dbReference type="PROSITE" id="PS50215">
    <property type="entry name" value="ADAM_MEPRO"/>
    <property type="match status" value="3"/>
</dbReference>
<feature type="disulfide bond" evidence="8">
    <location>
        <begin position="334"/>
        <end position="339"/>
    </location>
</feature>
<feature type="binding site" evidence="8">
    <location>
        <position position="1257"/>
    </location>
    <ligand>
        <name>Zn(2+)</name>
        <dbReference type="ChEBI" id="CHEBI:29105"/>
        <note>catalytic</note>
    </ligand>
</feature>
<dbReference type="PRINTS" id="PR00289">
    <property type="entry name" value="DISINTEGRIN"/>
</dbReference>
<dbReference type="Pfam" id="PF01562">
    <property type="entry name" value="Pep_M12B_propep"/>
    <property type="match status" value="2"/>
</dbReference>
<evidence type="ECO:0000256" key="2">
    <source>
        <dbReference type="ARBA" id="ARBA00004167"/>
    </source>
</evidence>
<keyword evidence="6 8" id="KW-1015">Disulfide bond</keyword>
<dbReference type="InterPro" id="IPR034027">
    <property type="entry name" value="Reprolysin_adamalysin"/>
</dbReference>
<dbReference type="FunFam" id="3.40.390.10:FF:000002">
    <property type="entry name" value="Disintegrin and metalloproteinase domain-containing protein 22"/>
    <property type="match status" value="2"/>
</dbReference>
<dbReference type="Proteomes" id="UP001214576">
    <property type="component" value="Unassembled WGS sequence"/>
</dbReference>
<feature type="domain" description="Peptidase M12B" evidence="12">
    <location>
        <begin position="217"/>
        <end position="377"/>
    </location>
</feature>
<feature type="domain" description="Disintegrin" evidence="11">
    <location>
        <begin position="385"/>
        <end position="471"/>
    </location>
</feature>
<keyword evidence="4" id="KW-0378">Hydrolase</keyword>
<dbReference type="GO" id="GO:0046872">
    <property type="term" value="F:metal ion binding"/>
    <property type="evidence" value="ECO:0007669"/>
    <property type="project" value="UniProtKB-KW"/>
</dbReference>
<feature type="disulfide bond" evidence="7">
    <location>
        <begin position="443"/>
        <end position="463"/>
    </location>
</feature>
<feature type="transmembrane region" description="Helical" evidence="9">
    <location>
        <begin position="1530"/>
        <end position="1551"/>
    </location>
</feature>
<keyword evidence="10" id="KW-0732">Signal</keyword>
<accession>A0AAD4UDQ5</accession>
<evidence type="ECO:0008006" key="15">
    <source>
        <dbReference type="Google" id="ProtNLM"/>
    </source>
</evidence>
<feature type="binding site" evidence="8">
    <location>
        <position position="1263"/>
    </location>
    <ligand>
        <name>Zn(2+)</name>
        <dbReference type="ChEBI" id="CHEBI:29105"/>
        <note>catalytic</note>
    </ligand>
</feature>
<dbReference type="Pfam" id="PF08516">
    <property type="entry name" value="ADAM_CR"/>
    <property type="match status" value="2"/>
</dbReference>
<name>A0AAD4UDQ5_OVIAM</name>
<dbReference type="Pfam" id="PF00200">
    <property type="entry name" value="Disintegrin"/>
    <property type="match status" value="1"/>
</dbReference>
<feature type="chain" id="PRO_5042262638" description="Disintegrin and metalloproteinase domain-containing protein 28" evidence="10">
    <location>
        <begin position="21"/>
        <end position="1624"/>
    </location>
</feature>
<gene>
    <name evidence="13" type="ORF">MG293_007723</name>
</gene>
<proteinExistence type="predicted"/>
<keyword evidence="9" id="KW-0812">Transmembrane</keyword>
<feature type="domain" description="Peptidase M12B" evidence="12">
    <location>
        <begin position="1246"/>
        <end position="1312"/>
    </location>
</feature>
<feature type="disulfide bond" evidence="8">
    <location>
        <begin position="332"/>
        <end position="356"/>
    </location>
</feature>
<dbReference type="InterPro" id="IPR018358">
    <property type="entry name" value="Disintegrin_CS"/>
</dbReference>
<dbReference type="Gene3D" id="4.10.70.10">
    <property type="entry name" value="Disintegrin domain"/>
    <property type="match status" value="2"/>
</dbReference>
<dbReference type="PANTHER" id="PTHR11905:SF32">
    <property type="entry name" value="DISINTEGRIN AND METALLOPROTEINASE DOMAIN-CONTAINING PROTEIN 28"/>
    <property type="match status" value="1"/>
</dbReference>
<keyword evidence="5 8" id="KW-0862">Zinc</keyword>
<feature type="disulfide bond" evidence="8">
    <location>
        <begin position="292"/>
        <end position="372"/>
    </location>
</feature>
<feature type="domain" description="Peptidase M12B" evidence="12">
    <location>
        <begin position="871"/>
        <end position="1055"/>
    </location>
</feature>
<dbReference type="PANTHER" id="PTHR11905">
    <property type="entry name" value="ADAM A DISINTEGRIN AND METALLOPROTEASE DOMAIN"/>
    <property type="match status" value="1"/>
</dbReference>
<feature type="active site" evidence="8">
    <location>
        <position position="318"/>
    </location>
</feature>
<dbReference type="GO" id="GO:0004222">
    <property type="term" value="F:metalloendopeptidase activity"/>
    <property type="evidence" value="ECO:0007669"/>
    <property type="project" value="InterPro"/>
</dbReference>
<evidence type="ECO:0000256" key="5">
    <source>
        <dbReference type="ARBA" id="ARBA00022833"/>
    </source>
</evidence>
<dbReference type="Gene3D" id="3.40.390.10">
    <property type="entry name" value="Collagenase (Catalytic Domain)"/>
    <property type="match status" value="3"/>
</dbReference>
<evidence type="ECO:0000313" key="13">
    <source>
        <dbReference type="EMBL" id="KAI4542344.1"/>
    </source>
</evidence>
<evidence type="ECO:0000259" key="11">
    <source>
        <dbReference type="PROSITE" id="PS50214"/>
    </source>
</evidence>
<feature type="disulfide bond" evidence="8">
    <location>
        <begin position="1023"/>
        <end position="1028"/>
    </location>
</feature>
<feature type="binding site" evidence="8">
    <location>
        <position position="317"/>
    </location>
    <ligand>
        <name>Zn(2+)</name>
        <dbReference type="ChEBI" id="CHEBI:29105"/>
        <note>catalytic</note>
    </ligand>
</feature>
<dbReference type="InterPro" id="IPR001762">
    <property type="entry name" value="Disintegrin_dom"/>
</dbReference>
<dbReference type="InterPro" id="IPR006586">
    <property type="entry name" value="ADAM_Cys-rich"/>
</dbReference>
<keyword evidence="9" id="KW-1133">Transmembrane helix</keyword>
<keyword evidence="9" id="KW-0472">Membrane</keyword>
<feature type="signal peptide" evidence="10">
    <location>
        <begin position="1"/>
        <end position="20"/>
    </location>
</feature>
<feature type="binding site" evidence="8">
    <location>
        <position position="327"/>
    </location>
    <ligand>
        <name>Zn(2+)</name>
        <dbReference type="ChEBI" id="CHEBI:29105"/>
        <note>catalytic</note>
    </ligand>
</feature>
<keyword evidence="14" id="KW-1185">Reference proteome</keyword>
<feature type="disulfide bond" evidence="8">
    <location>
        <begin position="1270"/>
        <end position="1275"/>
    </location>
</feature>
<sequence>MWQRLLLTATLLFAPLPVNSIKELPGVKNYEVVYPKRLHPRHKREVKDPGQQENFETELKYEMTVNGKIAVLYLKKNKNLLAPGYTETYYNSSGKAVTTSPQIMDNCYYQGHIVNEKVSDASISTCRGLRGYFSQGDQKYFIKPLSLTNQDEQEHALFKHNPEEQKTNSSCGMNDTIWAPGIHLKAISSTSLATSKDQKTWEKKKYVEYYLVLDHGELYKKLNTYVALIGMEIWNDKDKIDISSKASLTLENFAKWRTAVLLKRKHHDVAQLLTTVAFSGTTVGLAYLSTMCSPDFSAGVIMDHSDNALQVAGTMAHEMGHNFGMFHDNYNCKCPSIECVMDGSLSKNIPTAFSSCSRASFEKFFEDKLSNCLFNVPLPTDIISTPICGNHLVEMGEDCDCGTPEECTNICCDAKTCKVKENVQCAFGECCEKCQLKKAGEVCRPAKDECDLPEMCDGKSTLCPSDRYQINGFPCQDGKGYCRMGTCPTLEQQCTDLWGPGAQVADKSCFRHNEVGSTHGYCRKVNNTHIPCKAEDVMCGKLFCHGGSDYLPWKGRIATFLTCKLFAPEDSREEIGMVINGTKCGDKKVCINAECVDMERTYKSANCSSKCKGHTVNFSIVVGVLFPVAVIFVVVAIVMRCQSSREKQKLVQRTPIQKSEVTPKQLLPAIAIRQTLESDLYEVVHPKKLHILRKREIQNNQTEKHVKEERYEPELQYQIMLNGEEVILSLQKAEHLLGPDYTETYYSPGGEEITTRPQNMEHCYYKGHILNEKDSVASISTCDGLRGYFTHHDQRYMIKPLKSTDREEHAVLTYNQEELNPANHTCGVRNVGRKQDLIRTSRSLKISEVEDIINNVLSFFIKKEEFLQAEKYIDLLLVLDNAFYKMYNENITVIRSFVFDVINLLNVIYNTIDVQVSLVGMEIWSNSDKIKVVPNTGDTFNNFLKWHRSNLGKMKTHDHAQLLSGVDFKTRISGLAASNSLCSPSSVAVIEAKRKNSVSLVAVMSHELGHVLGMPDVPYNTKCPSGSCVMNKYLRNALDKERSSSDREQTADLLSLASGTQSRVDGALQGKGTSIWFLLITQFKMLSVTITVNEAEKVILGVEGQELVHPKRLPLIQKRNVWHIHEDDIQDHCFYQGSILHEFDSAVSISTCHGLRGFFRVRDQRYLIEPVKYSDEGEHLVFKYDPLIQQPANYSCTELNFTRTTIPKDNTKSLEDSKMESKEKEKHIELFIVADDNVDLLPDVSAIASRMAHQLGHNLGMSHDDYPCTCALEKCVMNSGGSIPALKFSKCSKTQYQQFLKDYRPTCMFNVPFSDKFSDYPYCGNNRLDDGEECDCGLIQMKKAGSICRPAKTECDFPERCTGHSSGCPKDQFQVNGFPCKNAKGYCFMGNCPTHDDQCSELFDHEAKSSSDICYKMNTIGNKFGYCKNKGRILIPCEEKDIKCGKIFCTGGHHSSVLGEEKIYHLKKHLKQNTSECKTFYLYHDSKDFGLVAPGTKCGDGMVDDGEPECQCEGIQASTEWEETLNITNISILVVVLVLVIFGVVVVILLIRYKKCIRLKQVQSSSEEPQSPWRNFQPASPVRTTSLCNDFKMPGALGLIEEVCRCDYRVTQGQFLLWPFQIVT</sequence>
<dbReference type="SMART" id="SM00050">
    <property type="entry name" value="DISIN"/>
    <property type="match status" value="2"/>
</dbReference>
<evidence type="ECO:0000313" key="14">
    <source>
        <dbReference type="Proteomes" id="UP001214576"/>
    </source>
</evidence>
<organism evidence="13 14">
    <name type="scientific">Ovis ammon polii</name>
    <dbReference type="NCBI Taxonomy" id="230172"/>
    <lineage>
        <taxon>Eukaryota</taxon>
        <taxon>Metazoa</taxon>
        <taxon>Chordata</taxon>
        <taxon>Craniata</taxon>
        <taxon>Vertebrata</taxon>
        <taxon>Euteleostomi</taxon>
        <taxon>Mammalia</taxon>
        <taxon>Eutheria</taxon>
        <taxon>Laurasiatheria</taxon>
        <taxon>Artiodactyla</taxon>
        <taxon>Ruminantia</taxon>
        <taxon>Pecora</taxon>
        <taxon>Bovidae</taxon>
        <taxon>Caprinae</taxon>
        <taxon>Ovis</taxon>
    </lineage>
</organism>
<dbReference type="GO" id="GO:0006508">
    <property type="term" value="P:proteolysis"/>
    <property type="evidence" value="ECO:0007669"/>
    <property type="project" value="InterPro"/>
</dbReference>
<feature type="domain" description="Disintegrin" evidence="11">
    <location>
        <begin position="1320"/>
        <end position="1376"/>
    </location>
</feature>
<comment type="caution">
    <text evidence="8">Lacks conserved residue(s) required for the propagation of feature annotation.</text>
</comment>
<feature type="binding site" evidence="8">
    <location>
        <position position="1253"/>
    </location>
    <ligand>
        <name>Zn(2+)</name>
        <dbReference type="ChEBI" id="CHEBI:29105"/>
        <note>catalytic</note>
    </ligand>
</feature>
<evidence type="ECO:0000256" key="7">
    <source>
        <dbReference type="PROSITE-ProRule" id="PRU00068"/>
    </source>
</evidence>
<dbReference type="FunFam" id="4.10.70.10:FF:000001">
    <property type="entry name" value="Disintegrin and metalloproteinase domain-containing protein 22"/>
    <property type="match status" value="1"/>
</dbReference>
<dbReference type="CDD" id="cd04269">
    <property type="entry name" value="ZnMc_adamalysin_II_like"/>
    <property type="match status" value="2"/>
</dbReference>
<comment type="subcellular location">
    <subcellularLocation>
        <location evidence="2">Membrane</location>
        <topology evidence="2">Single-pass membrane protein</topology>
    </subcellularLocation>
</comment>
<feature type="active site" evidence="8">
    <location>
        <position position="1007"/>
    </location>
</feature>
<protein>
    <recommendedName>
        <fullName evidence="15">Disintegrin and metalloproteinase domain-containing protein 28</fullName>
    </recommendedName>
</protein>
<feature type="transmembrane region" description="Helical" evidence="9">
    <location>
        <begin position="616"/>
        <end position="639"/>
    </location>
</feature>
<evidence type="ECO:0000256" key="1">
    <source>
        <dbReference type="ARBA" id="ARBA00001947"/>
    </source>
</evidence>
<dbReference type="InterPro" id="IPR002870">
    <property type="entry name" value="Peptidase_M12B_N"/>
</dbReference>
<evidence type="ECO:0000256" key="6">
    <source>
        <dbReference type="ARBA" id="ARBA00023157"/>
    </source>
</evidence>
<dbReference type="SUPFAM" id="SSF55486">
    <property type="entry name" value="Metalloproteases ('zincins'), catalytic domain"/>
    <property type="match status" value="3"/>
</dbReference>
<evidence type="ECO:0000256" key="3">
    <source>
        <dbReference type="ARBA" id="ARBA00022723"/>
    </source>
</evidence>
<feature type="disulfide bond" evidence="7">
    <location>
        <begin position="1348"/>
        <end position="1368"/>
    </location>
</feature>
<dbReference type="EMBL" id="JAKZEL010000007">
    <property type="protein sequence ID" value="KAI4542344.1"/>
    <property type="molecule type" value="Genomic_DNA"/>
</dbReference>
<keyword evidence="3 8" id="KW-0479">Metal-binding</keyword>
<comment type="cofactor">
    <cofactor evidence="1">
        <name>Zn(2+)</name>
        <dbReference type="ChEBI" id="CHEBI:29105"/>
    </cofactor>
</comment>
<dbReference type="PROSITE" id="PS50214">
    <property type="entry name" value="DISINTEGRIN_2"/>
    <property type="match status" value="2"/>
</dbReference>